<keyword evidence="2" id="KW-1185">Reference proteome</keyword>
<protein>
    <recommendedName>
        <fullName evidence="3">STAS/SEC14 domain-containing protein</fullName>
    </recommendedName>
</protein>
<evidence type="ECO:0000313" key="1">
    <source>
        <dbReference type="EMBL" id="PKQ65823.1"/>
    </source>
</evidence>
<dbReference type="OrthoDB" id="1119845at2"/>
<dbReference type="EMBL" id="MVDD01000001">
    <property type="protein sequence ID" value="PKQ65823.1"/>
    <property type="molecule type" value="Genomic_DNA"/>
</dbReference>
<dbReference type="RefSeq" id="WP_101259757.1">
    <property type="nucleotide sequence ID" value="NZ_MVDD01000001.1"/>
</dbReference>
<gene>
    <name evidence="1" type="ORF">BZG02_02125</name>
</gene>
<reference evidence="1 2" key="1">
    <citation type="journal article" date="2017" name="Front. Microbiol.">
        <title>Labilibaculum manganireducens gen. nov., sp. nov. and Labilibaculum filiforme sp. nov., Novel Bacteroidetes Isolated from Subsurface Sediments of the Baltic Sea.</title>
        <authorList>
            <person name="Vandieken V."/>
            <person name="Marshall I.P."/>
            <person name="Niemann H."/>
            <person name="Engelen B."/>
            <person name="Cypionka H."/>
        </authorList>
    </citation>
    <scope>NUCLEOTIDE SEQUENCE [LARGE SCALE GENOMIC DNA]</scope>
    <source>
        <strain evidence="1 2">59.16B</strain>
    </source>
</reference>
<comment type="caution">
    <text evidence="1">The sequence shown here is derived from an EMBL/GenBank/DDBJ whole genome shotgun (WGS) entry which is preliminary data.</text>
</comment>
<dbReference type="Proteomes" id="UP000233535">
    <property type="component" value="Unassembled WGS sequence"/>
</dbReference>
<evidence type="ECO:0008006" key="3">
    <source>
        <dbReference type="Google" id="ProtNLM"/>
    </source>
</evidence>
<accession>A0A2N3I6E5</accession>
<name>A0A2N3I6E5_9BACT</name>
<sequence length="129" mass="14697">MIKTKFNHQTGILEAQYIGNITLKDILDYIDATKDNTTYPRNLRILTDASQANMLLGHNDIETIVNANNESLKNYNYIVDALIVDKPVETALSLFFKLLSENNKYKAKVFSTPEGAEYWLTNLDMKSFA</sequence>
<dbReference type="AlphaFoldDB" id="A0A2N3I6E5"/>
<evidence type="ECO:0000313" key="2">
    <source>
        <dbReference type="Proteomes" id="UP000233535"/>
    </source>
</evidence>
<organism evidence="1 2">
    <name type="scientific">Labilibaculum filiforme</name>
    <dbReference type="NCBI Taxonomy" id="1940526"/>
    <lineage>
        <taxon>Bacteria</taxon>
        <taxon>Pseudomonadati</taxon>
        <taxon>Bacteroidota</taxon>
        <taxon>Bacteroidia</taxon>
        <taxon>Marinilabiliales</taxon>
        <taxon>Marinifilaceae</taxon>
        <taxon>Labilibaculum</taxon>
    </lineage>
</organism>
<proteinExistence type="predicted"/>